<dbReference type="PANTHER" id="PTHR32166:SF121">
    <property type="entry name" value="DUF659 DOMAIN-CONTAINING PROTEIN"/>
    <property type="match status" value="1"/>
</dbReference>
<accession>A0A3P5Z9J2</accession>
<dbReference type="EMBL" id="LR031571">
    <property type="protein sequence ID" value="VDC76647.1"/>
    <property type="molecule type" value="Genomic_DNA"/>
</dbReference>
<dbReference type="Proteomes" id="UP000694005">
    <property type="component" value="Chromosome A01"/>
</dbReference>
<dbReference type="Gramene" id="A01p32990.2_BraZ1">
    <property type="protein sequence ID" value="A01p32990.2_BraZ1.CDS"/>
    <property type="gene ID" value="A01g32990.2_BraZ1"/>
</dbReference>
<dbReference type="SUPFAM" id="SSF53098">
    <property type="entry name" value="Ribonuclease H-like"/>
    <property type="match status" value="1"/>
</dbReference>
<evidence type="ECO:0000259" key="2">
    <source>
        <dbReference type="Pfam" id="PF04937"/>
    </source>
</evidence>
<sequence length="586" mass="67522">MEGNHSEPDLGVPSSQRSVRRKDDIAWRYITERTEQNGKKTLICDFCQKESGGLSDPTQPSIKASIQSKEKVHDADMAVALWFYDACIPMNAVNSPFFPVMLSKAASLGHGYTGPSSTWASTGCTLMGDGWKDTRKRPLINFLVYCPKGVTFIKSVDASDVYTNAENLCNLFAEMVEMVGSENVVHLVTDNAPNYKASGRLLAERYPNISWSPCAAHCMNLILEDVGNMPNVKEKRQGWREIIRPGETRFATTFIALQSAYAHKDDLQALVVDQEFRQFLKTEKARCVKAVVLDENMWAHCLLIVRIMAPMIRLLRVCDTDEKPSLPYVYEGMYRARLGIKKIFGKKKELYKPYTRIIKNRWDRMLRHDLHAAAYFFNPAFMYDQKNFSKKPEILKGMLNLMEKQKGSDRTKIFEGMTIYREREKSFSHSSALSCSKTTRPDEWWKFFGYDVPVLQKLAIRILSQTASSSGCERNWSVFERIHTKRRNRLEHQRLNDLVYVHYNLRLQDRFSKRKRSYDPIDYESIDKTEFWVVEESGEAELDYDELENALTEENPKDGEDATSETLNLNEGTEDEVPFSQDDTTE</sequence>
<dbReference type="GO" id="GO:0046983">
    <property type="term" value="F:protein dimerization activity"/>
    <property type="evidence" value="ECO:0007669"/>
    <property type="project" value="InterPro"/>
</dbReference>
<feature type="domain" description="HAT C-terminal dimerisation" evidence="3">
    <location>
        <begin position="438"/>
        <end position="505"/>
    </location>
</feature>
<dbReference type="PANTHER" id="PTHR32166">
    <property type="entry name" value="OSJNBA0013A04.12 PROTEIN"/>
    <property type="match status" value="1"/>
</dbReference>
<evidence type="ECO:0000313" key="4">
    <source>
        <dbReference type="EMBL" id="CAG7889223.1"/>
    </source>
</evidence>
<evidence type="ECO:0000256" key="1">
    <source>
        <dbReference type="SAM" id="MobiDB-lite"/>
    </source>
</evidence>
<feature type="region of interest" description="Disordered" evidence="1">
    <location>
        <begin position="550"/>
        <end position="586"/>
    </location>
</feature>
<proteinExistence type="predicted"/>
<organism evidence="5">
    <name type="scientific">Brassica campestris</name>
    <name type="common">Field mustard</name>
    <dbReference type="NCBI Taxonomy" id="3711"/>
    <lineage>
        <taxon>Eukaryota</taxon>
        <taxon>Viridiplantae</taxon>
        <taxon>Streptophyta</taxon>
        <taxon>Embryophyta</taxon>
        <taxon>Tracheophyta</taxon>
        <taxon>Spermatophyta</taxon>
        <taxon>Magnoliopsida</taxon>
        <taxon>eudicotyledons</taxon>
        <taxon>Gunneridae</taxon>
        <taxon>Pentapetalae</taxon>
        <taxon>rosids</taxon>
        <taxon>malvids</taxon>
        <taxon>Brassicales</taxon>
        <taxon>Brassicaceae</taxon>
        <taxon>Brassiceae</taxon>
        <taxon>Brassica</taxon>
    </lineage>
</organism>
<evidence type="ECO:0008006" key="6">
    <source>
        <dbReference type="Google" id="ProtNLM"/>
    </source>
</evidence>
<dbReference type="Pfam" id="PF04937">
    <property type="entry name" value="DUF659"/>
    <property type="match status" value="1"/>
</dbReference>
<dbReference type="AlphaFoldDB" id="A0A3P5Z9J2"/>
<evidence type="ECO:0000259" key="3">
    <source>
        <dbReference type="Pfam" id="PF05699"/>
    </source>
</evidence>
<feature type="compositionally biased region" description="Acidic residues" evidence="1">
    <location>
        <begin position="572"/>
        <end position="586"/>
    </location>
</feature>
<dbReference type="Pfam" id="PF05699">
    <property type="entry name" value="Dimer_Tnp_hAT"/>
    <property type="match status" value="1"/>
</dbReference>
<feature type="domain" description="DUF659" evidence="2">
    <location>
        <begin position="117"/>
        <end position="234"/>
    </location>
</feature>
<reference evidence="5" key="1">
    <citation type="submission" date="2018-11" db="EMBL/GenBank/DDBJ databases">
        <authorList>
            <consortium name="Genoscope - CEA"/>
            <person name="William W."/>
        </authorList>
    </citation>
    <scope>NUCLEOTIDE SEQUENCE</scope>
</reference>
<dbReference type="InterPro" id="IPR007021">
    <property type="entry name" value="DUF659"/>
</dbReference>
<name>A0A3P5Z9J2_BRACM</name>
<dbReference type="EMBL" id="LS974617">
    <property type="protein sequence ID" value="CAG7889223.1"/>
    <property type="molecule type" value="Genomic_DNA"/>
</dbReference>
<gene>
    <name evidence="5" type="ORF">BRAA01T03149Z</name>
    <name evidence="4" type="ORF">BRAPAZ1V2_A01P32990.2</name>
</gene>
<dbReference type="InterPro" id="IPR008906">
    <property type="entry name" value="HATC_C_dom"/>
</dbReference>
<evidence type="ECO:0000313" key="5">
    <source>
        <dbReference type="EMBL" id="VDC76647.1"/>
    </source>
</evidence>
<dbReference type="InterPro" id="IPR012337">
    <property type="entry name" value="RNaseH-like_sf"/>
</dbReference>
<protein>
    <recommendedName>
        <fullName evidence="6">DUF659 domain-containing protein</fullName>
    </recommendedName>
</protein>